<feature type="compositionally biased region" description="Basic and acidic residues" evidence="1">
    <location>
        <begin position="110"/>
        <end position="119"/>
    </location>
</feature>
<feature type="region of interest" description="Disordered" evidence="1">
    <location>
        <begin position="317"/>
        <end position="395"/>
    </location>
</feature>
<sequence>MLQAQARLLFSENLKPKCPVNITESGGPQTFAKRKILSVAPCEYGPYTTSRNSYIDSGSVQYSMGKSGLSGVGVYTGSEAGTGAYSRLGVGSPWGIEPTPTVRSGVDTQWQRKETHHGEAGNIQAQVPRHLMQDPKRTEGSEVDIQWKRQMLDHQDASILRGQAPSLLRKAPSPQLLSPSLLRQTHSPQLLSHSLRQAPSSQLLSPCLQQQNPSHQLLASSLQQQAPSLHLLSPSLQWQAPRLGRLTPSCTVGSGVDIEWQEAVNNRGAADVVDVNNNPGGGSYTNPTIYKPRFNGTSYNGEFQLLDFNKNLIGSPAISQPTGQARRKRPSPLAKGVVPLKKRFEDKTGLCRENTGKTSPGRMEKGKTSPVEADKGKTSPGEDENGRTSPNKAGM</sequence>
<gene>
    <name evidence="2" type="ORF">MAR_033076</name>
</gene>
<evidence type="ECO:0000256" key="1">
    <source>
        <dbReference type="SAM" id="MobiDB-lite"/>
    </source>
</evidence>
<feature type="compositionally biased region" description="Basic and acidic residues" evidence="1">
    <location>
        <begin position="131"/>
        <end position="142"/>
    </location>
</feature>
<protein>
    <submittedName>
        <fullName evidence="2">Uncharacterized protein</fullName>
    </submittedName>
</protein>
<proteinExistence type="predicted"/>
<accession>A0ABY7GB01</accession>
<organism evidence="2 3">
    <name type="scientific">Mya arenaria</name>
    <name type="common">Soft-shell clam</name>
    <dbReference type="NCBI Taxonomy" id="6604"/>
    <lineage>
        <taxon>Eukaryota</taxon>
        <taxon>Metazoa</taxon>
        <taxon>Spiralia</taxon>
        <taxon>Lophotrochozoa</taxon>
        <taxon>Mollusca</taxon>
        <taxon>Bivalvia</taxon>
        <taxon>Autobranchia</taxon>
        <taxon>Heteroconchia</taxon>
        <taxon>Euheterodonta</taxon>
        <taxon>Imparidentia</taxon>
        <taxon>Neoheterodontei</taxon>
        <taxon>Myida</taxon>
        <taxon>Myoidea</taxon>
        <taxon>Myidae</taxon>
        <taxon>Mya</taxon>
    </lineage>
</organism>
<name>A0ABY7GB01_MYAAR</name>
<dbReference type="EMBL" id="CP111028">
    <property type="protein sequence ID" value="WAR30534.1"/>
    <property type="molecule type" value="Genomic_DNA"/>
</dbReference>
<dbReference type="Proteomes" id="UP001164746">
    <property type="component" value="Chromosome 17"/>
</dbReference>
<feature type="region of interest" description="Disordered" evidence="1">
    <location>
        <begin position="109"/>
        <end position="142"/>
    </location>
</feature>
<evidence type="ECO:0000313" key="2">
    <source>
        <dbReference type="EMBL" id="WAR30534.1"/>
    </source>
</evidence>
<evidence type="ECO:0000313" key="3">
    <source>
        <dbReference type="Proteomes" id="UP001164746"/>
    </source>
</evidence>
<keyword evidence="3" id="KW-1185">Reference proteome</keyword>
<feature type="compositionally biased region" description="Basic and acidic residues" evidence="1">
    <location>
        <begin position="362"/>
        <end position="377"/>
    </location>
</feature>
<reference evidence="2" key="1">
    <citation type="submission" date="2022-11" db="EMBL/GenBank/DDBJ databases">
        <title>Centuries of genome instability and evolution in soft-shell clam transmissible cancer (bioRxiv).</title>
        <authorList>
            <person name="Hart S.F.M."/>
            <person name="Yonemitsu M.A."/>
            <person name="Giersch R.M."/>
            <person name="Beal B.F."/>
            <person name="Arriagada G."/>
            <person name="Davis B.W."/>
            <person name="Ostrander E.A."/>
            <person name="Goff S.P."/>
            <person name="Metzger M.J."/>
        </authorList>
    </citation>
    <scope>NUCLEOTIDE SEQUENCE</scope>
    <source>
        <strain evidence="2">MELC-2E11</strain>
        <tissue evidence="2">Siphon/mantle</tissue>
    </source>
</reference>
<feature type="non-terminal residue" evidence="2">
    <location>
        <position position="395"/>
    </location>
</feature>